<protein>
    <submittedName>
        <fullName evidence="1">Histidine phosphatase family protein</fullName>
    </submittedName>
</protein>
<comment type="caution">
    <text evidence="1">The sequence shown here is derived from an EMBL/GenBank/DDBJ whole genome shotgun (WGS) entry which is preliminary data.</text>
</comment>
<dbReference type="InterPro" id="IPR013078">
    <property type="entry name" value="His_Pase_superF_clade-1"/>
</dbReference>
<gene>
    <name evidence="1" type="ORF">HKD21_09725</name>
</gene>
<dbReference type="Pfam" id="PF00300">
    <property type="entry name" value="His_Phos_1"/>
    <property type="match status" value="1"/>
</dbReference>
<dbReference type="InterPro" id="IPR050275">
    <property type="entry name" value="PGM_Phosphatase"/>
</dbReference>
<dbReference type="SMART" id="SM00855">
    <property type="entry name" value="PGAM"/>
    <property type="match status" value="1"/>
</dbReference>
<dbReference type="RefSeq" id="WP_194255495.1">
    <property type="nucleotide sequence ID" value="NZ_JABCQO010000007.1"/>
</dbReference>
<dbReference type="Proteomes" id="UP000630952">
    <property type="component" value="Unassembled WGS sequence"/>
</dbReference>
<dbReference type="EMBL" id="JABCQO010000007">
    <property type="protein sequence ID" value="MBF0877126.1"/>
    <property type="molecule type" value="Genomic_DNA"/>
</dbReference>
<sequence>MTQIIPKPYWYLRHGETDWNVQGLAQGRTDIPLNETGIAQAVRAGQALAVLFQNNQRPFDHIISSPLSRATATAIHVRDEIDRLAGITLPLRIEEDLSEVCFGIHEGEAMSDWYRDWIEAGTSLENGESFKTLTQRAVAAVNQGLASEGTPLFVAHGALFRGLRAGMNLNVNERLANAVPIKVQPNHKDWVLHTVEY</sequence>
<dbReference type="Gene3D" id="3.40.50.1240">
    <property type="entry name" value="Phosphoglycerate mutase-like"/>
    <property type="match status" value="1"/>
</dbReference>
<dbReference type="PANTHER" id="PTHR48100">
    <property type="entry name" value="BROAD-SPECIFICITY PHOSPHATASE YOR283W-RELATED"/>
    <property type="match status" value="1"/>
</dbReference>
<dbReference type="InterPro" id="IPR029033">
    <property type="entry name" value="His_PPase_superfam"/>
</dbReference>
<name>A0ABR9YF83_9PROT</name>
<proteinExistence type="predicted"/>
<dbReference type="SUPFAM" id="SSF53254">
    <property type="entry name" value="Phosphoglycerate mutase-like"/>
    <property type="match status" value="1"/>
</dbReference>
<evidence type="ECO:0000313" key="1">
    <source>
        <dbReference type="EMBL" id="MBF0877126.1"/>
    </source>
</evidence>
<reference evidence="2" key="1">
    <citation type="submission" date="2020-04" db="EMBL/GenBank/DDBJ databases">
        <title>Description of novel Gluconacetobacter.</title>
        <authorList>
            <person name="Sombolestani A."/>
        </authorList>
    </citation>
    <scope>NUCLEOTIDE SEQUENCE [LARGE SCALE GENOMIC DNA]</scope>
    <source>
        <strain evidence="2">LMG 27748</strain>
    </source>
</reference>
<organism evidence="1 2">
    <name type="scientific">Gluconobacter cerevisiae</name>
    <dbReference type="NCBI Taxonomy" id="1379734"/>
    <lineage>
        <taxon>Bacteria</taxon>
        <taxon>Pseudomonadati</taxon>
        <taxon>Pseudomonadota</taxon>
        <taxon>Alphaproteobacteria</taxon>
        <taxon>Acetobacterales</taxon>
        <taxon>Acetobacteraceae</taxon>
        <taxon>Gluconobacter</taxon>
    </lineage>
</organism>
<dbReference type="CDD" id="cd07067">
    <property type="entry name" value="HP_PGM_like"/>
    <property type="match status" value="1"/>
</dbReference>
<reference evidence="1 2" key="2">
    <citation type="submission" date="2020-11" db="EMBL/GenBank/DDBJ databases">
        <title>Description of novel Gluconobacter species.</title>
        <authorList>
            <person name="Cleenwerck I."/>
            <person name="Cnockaert M."/>
            <person name="Borremans W."/>
            <person name="Wieme A.D."/>
            <person name="De Vuyst L."/>
            <person name="Vandamme P."/>
        </authorList>
    </citation>
    <scope>NUCLEOTIDE SEQUENCE [LARGE SCALE GENOMIC DNA]</scope>
    <source>
        <strain evidence="1 2">LMG 27748</strain>
    </source>
</reference>
<accession>A0ABR9YF83</accession>
<keyword evidence="2" id="KW-1185">Reference proteome</keyword>
<evidence type="ECO:0000313" key="2">
    <source>
        <dbReference type="Proteomes" id="UP000630952"/>
    </source>
</evidence>